<name>A0A6J4RSL2_9ACTN</name>
<feature type="compositionally biased region" description="Low complexity" evidence="1">
    <location>
        <begin position="18"/>
        <end position="31"/>
    </location>
</feature>
<feature type="compositionally biased region" description="Basic and acidic residues" evidence="1">
    <location>
        <begin position="58"/>
        <end position="68"/>
    </location>
</feature>
<gene>
    <name evidence="2" type="ORF">AVDCRST_MAG38-1595</name>
</gene>
<evidence type="ECO:0000313" key="2">
    <source>
        <dbReference type="EMBL" id="CAA9475049.1"/>
    </source>
</evidence>
<feature type="region of interest" description="Disordered" evidence="1">
    <location>
        <begin position="1"/>
        <end position="68"/>
    </location>
</feature>
<sequence length="68" mass="7824">ARGHARGLAARRGRRSGFRLPAARADRPLPAGQRLGTAPRRRAQRPLGRRRHRAHARLVRDRRRDHVL</sequence>
<organism evidence="2">
    <name type="scientific">uncultured Solirubrobacteraceae bacterium</name>
    <dbReference type="NCBI Taxonomy" id="1162706"/>
    <lineage>
        <taxon>Bacteria</taxon>
        <taxon>Bacillati</taxon>
        <taxon>Actinomycetota</taxon>
        <taxon>Thermoleophilia</taxon>
        <taxon>Solirubrobacterales</taxon>
        <taxon>Solirubrobacteraceae</taxon>
        <taxon>environmental samples</taxon>
    </lineage>
</organism>
<accession>A0A6J4RSL2</accession>
<reference evidence="2" key="1">
    <citation type="submission" date="2020-02" db="EMBL/GenBank/DDBJ databases">
        <authorList>
            <person name="Meier V. D."/>
        </authorList>
    </citation>
    <scope>NUCLEOTIDE SEQUENCE</scope>
    <source>
        <strain evidence="2">AVDCRST_MAG38</strain>
    </source>
</reference>
<dbReference type="EMBL" id="CADCVJ010000128">
    <property type="protein sequence ID" value="CAA9475049.1"/>
    <property type="molecule type" value="Genomic_DNA"/>
</dbReference>
<feature type="compositionally biased region" description="Basic residues" evidence="1">
    <location>
        <begin position="1"/>
        <end position="17"/>
    </location>
</feature>
<feature type="non-terminal residue" evidence="2">
    <location>
        <position position="68"/>
    </location>
</feature>
<proteinExistence type="predicted"/>
<protein>
    <submittedName>
        <fullName evidence="2">Uncharacterized protein</fullName>
    </submittedName>
</protein>
<dbReference type="AlphaFoldDB" id="A0A6J4RSL2"/>
<feature type="non-terminal residue" evidence="2">
    <location>
        <position position="1"/>
    </location>
</feature>
<evidence type="ECO:0000256" key="1">
    <source>
        <dbReference type="SAM" id="MobiDB-lite"/>
    </source>
</evidence>
<feature type="compositionally biased region" description="Basic residues" evidence="1">
    <location>
        <begin position="39"/>
        <end position="57"/>
    </location>
</feature>